<accession>A0A428TNP9</accession>
<evidence type="ECO:0000313" key="2">
    <source>
        <dbReference type="EMBL" id="RSM03668.1"/>
    </source>
</evidence>
<dbReference type="InterPro" id="IPR027417">
    <property type="entry name" value="P-loop_NTPase"/>
</dbReference>
<keyword evidence="3" id="KW-1185">Reference proteome</keyword>
<name>A0A428TNP9_9HYPO</name>
<feature type="compositionally biased region" description="Acidic residues" evidence="1">
    <location>
        <begin position="543"/>
        <end position="553"/>
    </location>
</feature>
<evidence type="ECO:0000313" key="3">
    <source>
        <dbReference type="Proteomes" id="UP000287144"/>
    </source>
</evidence>
<gene>
    <name evidence="2" type="ORF">CEP52_007271</name>
</gene>
<dbReference type="STRING" id="1325735.A0A428TNP9"/>
<comment type="caution">
    <text evidence="2">The sequence shown here is derived from an EMBL/GenBank/DDBJ whole genome shotgun (WGS) entry which is preliminary data.</text>
</comment>
<feature type="region of interest" description="Disordered" evidence="1">
    <location>
        <begin position="174"/>
        <end position="193"/>
    </location>
</feature>
<sequence length="1018" mass="113029">MAENRDIAFCFRGWAYDTGKVDRPMRRVIRISRAHDCRRAKDILSLNDTTDAGLVISPKEEDIEGVDCGLLAVIVGELLPQAEVPNHKEFSKPVPLQSFDPSIHTFVETRPQTRMVVAIIRQQRCTLHLLHSKRRDGLCEATPLPGQQACNDRVRRQTMRHNINAFCSEFRGDAQKEPPQQTLSSPLADQGDHDQIYESSTSEKVVSFINTVVSAYNTFPSKTYLQHVIGRFRTSEQTSLVGLSTPGVASRAVIRDMMEGKGDLTEEQAECVIDAFKELWPYQFETVGEHRINISAVIELAKGLYSISASGITIHESLYLGVIVSFCTMFSNSHAFDAGVGEYHDNLIQSAISIARGSASTPMPARPLAQTVDGNPGVALLEVLIRDKNALLEHLKAWHDAGRLPCTHGCGLRQLHKAVQLASVVLGTQNKEATVTALTQVKRLAVGLAFEMPFGSIPPGDCNIKVIPAILQAAVHVVATDVVEKFATQADLESDAMDAQPTLPGLPANSAKLADKFSAIYHALGSVKEEGARGAVGEAIRDYEEEQEEDGEEAPGSSSTLGLRSSLDQKDAALLRYMRQVFEKERDSSGSQDLDKELAWASRLDWNSDQMRIDITRLRVCSPCGIYRWYSEVQKHFKKDSQPSCIILDSTSTPVTELLRHEVVICSTTFLMKTFEEYQEYSAYRDLILALGIESATPLLPNQKLERPNLPLHCDTYKSPNKKIAALILNESHHAHDADSPSQHIEDLDDIFETGPDEDNGSVPEGVIWNMFQRYFMGQILSRPKSALNLPDWTMHVVPVISELRDRYNYLVIVALVCEAKRHSRGKKFTKDGMALLNKAHRLANHPVLLDGPQIDIKTGVGLADPLPKVSEKSTDKSEDLGSHADAQAGNKQHSIPSRSGGMGRANKEWTEIWLQRVRGMDTVELLSPRVRTIVSTVNDLLRCHQDEKVVIASASVVFLDLLFEALCQDVVVMDKKRMIAQYDLSIEVDKRASIIDAFSKPTDMSKKAELREALRMT</sequence>
<reference evidence="2 3" key="1">
    <citation type="submission" date="2017-06" db="EMBL/GenBank/DDBJ databases">
        <title>Comparative genomic analysis of Ambrosia Fusariam Clade fungi.</title>
        <authorList>
            <person name="Stajich J.E."/>
            <person name="Carrillo J."/>
            <person name="Kijimoto T."/>
            <person name="Eskalen A."/>
            <person name="O'Donnell K."/>
            <person name="Kasson M."/>
        </authorList>
    </citation>
    <scope>NUCLEOTIDE SEQUENCE [LARGE SCALE GENOMIC DNA]</scope>
    <source>
        <strain evidence="2 3">NRRL62579</strain>
    </source>
</reference>
<dbReference type="Gene3D" id="3.40.50.300">
    <property type="entry name" value="P-loop containing nucleotide triphosphate hydrolases"/>
    <property type="match status" value="1"/>
</dbReference>
<dbReference type="AlphaFoldDB" id="A0A428TNP9"/>
<evidence type="ECO:0000256" key="1">
    <source>
        <dbReference type="SAM" id="MobiDB-lite"/>
    </source>
</evidence>
<protein>
    <submittedName>
        <fullName evidence="2">Uncharacterized protein</fullName>
    </submittedName>
</protein>
<feature type="compositionally biased region" description="Basic and acidic residues" evidence="1">
    <location>
        <begin position="870"/>
        <end position="883"/>
    </location>
</feature>
<dbReference type="EMBL" id="NKCK01000065">
    <property type="protein sequence ID" value="RSM03668.1"/>
    <property type="molecule type" value="Genomic_DNA"/>
</dbReference>
<proteinExistence type="predicted"/>
<feature type="region of interest" description="Disordered" evidence="1">
    <location>
        <begin position="867"/>
        <end position="904"/>
    </location>
</feature>
<dbReference type="Proteomes" id="UP000287144">
    <property type="component" value="Unassembled WGS sequence"/>
</dbReference>
<organism evidence="2 3">
    <name type="scientific">Fusarium oligoseptatum</name>
    <dbReference type="NCBI Taxonomy" id="2604345"/>
    <lineage>
        <taxon>Eukaryota</taxon>
        <taxon>Fungi</taxon>
        <taxon>Dikarya</taxon>
        <taxon>Ascomycota</taxon>
        <taxon>Pezizomycotina</taxon>
        <taxon>Sordariomycetes</taxon>
        <taxon>Hypocreomycetidae</taxon>
        <taxon>Hypocreales</taxon>
        <taxon>Nectriaceae</taxon>
        <taxon>Fusarium</taxon>
        <taxon>Fusarium solani species complex</taxon>
    </lineage>
</organism>
<feature type="region of interest" description="Disordered" evidence="1">
    <location>
        <begin position="543"/>
        <end position="563"/>
    </location>
</feature>
<feature type="compositionally biased region" description="Polar residues" evidence="1">
    <location>
        <begin position="178"/>
        <end position="187"/>
    </location>
</feature>